<accession>A0ABN2WE80</accession>
<evidence type="ECO:0000256" key="3">
    <source>
        <dbReference type="ARBA" id="ARBA00023163"/>
    </source>
</evidence>
<dbReference type="Pfam" id="PF00532">
    <property type="entry name" value="Peripla_BP_1"/>
    <property type="match status" value="1"/>
</dbReference>
<dbReference type="InterPro" id="IPR001761">
    <property type="entry name" value="Peripla_BP/Lac1_sug-bd_dom"/>
</dbReference>
<dbReference type="RefSeq" id="WP_344334969.1">
    <property type="nucleotide sequence ID" value="NZ_BAAAPZ010000002.1"/>
</dbReference>
<proteinExistence type="predicted"/>
<dbReference type="Pfam" id="PF00356">
    <property type="entry name" value="LacI"/>
    <property type="match status" value="1"/>
</dbReference>
<evidence type="ECO:0000256" key="2">
    <source>
        <dbReference type="ARBA" id="ARBA00023125"/>
    </source>
</evidence>
<feature type="domain" description="HTH lacI-type" evidence="4">
    <location>
        <begin position="21"/>
        <end position="71"/>
    </location>
</feature>
<comment type="caution">
    <text evidence="5">The sequence shown here is derived from an EMBL/GenBank/DDBJ whole genome shotgun (WGS) entry which is preliminary data.</text>
</comment>
<dbReference type="CDD" id="cd01392">
    <property type="entry name" value="HTH_LacI"/>
    <property type="match status" value="1"/>
</dbReference>
<keyword evidence="3" id="KW-0804">Transcription</keyword>
<dbReference type="GO" id="GO:0003677">
    <property type="term" value="F:DNA binding"/>
    <property type="evidence" value="ECO:0007669"/>
    <property type="project" value="UniProtKB-KW"/>
</dbReference>
<dbReference type="PANTHER" id="PTHR30146:SF109">
    <property type="entry name" value="HTH-TYPE TRANSCRIPTIONAL REGULATOR GALS"/>
    <property type="match status" value="1"/>
</dbReference>
<evidence type="ECO:0000256" key="1">
    <source>
        <dbReference type="ARBA" id="ARBA00023015"/>
    </source>
</evidence>
<protein>
    <submittedName>
        <fullName evidence="5">LacI family DNA-binding transcriptional regulator</fullName>
    </submittedName>
</protein>
<dbReference type="EMBL" id="BAAAPZ010000002">
    <property type="protein sequence ID" value="GAA2089860.1"/>
    <property type="molecule type" value="Genomic_DNA"/>
</dbReference>
<gene>
    <name evidence="5" type="ORF">GCM10009823_05910</name>
</gene>
<evidence type="ECO:0000313" key="5">
    <source>
        <dbReference type="EMBL" id="GAA2089860.1"/>
    </source>
</evidence>
<dbReference type="Gene3D" id="3.40.50.2300">
    <property type="match status" value="2"/>
</dbReference>
<evidence type="ECO:0000259" key="4">
    <source>
        <dbReference type="PROSITE" id="PS50932"/>
    </source>
</evidence>
<evidence type="ECO:0000313" key="6">
    <source>
        <dbReference type="Proteomes" id="UP001500984"/>
    </source>
</evidence>
<organism evidence="5 6">
    <name type="scientific">Brevibacterium salitolerans</name>
    <dbReference type="NCBI Taxonomy" id="1403566"/>
    <lineage>
        <taxon>Bacteria</taxon>
        <taxon>Bacillati</taxon>
        <taxon>Actinomycetota</taxon>
        <taxon>Actinomycetes</taxon>
        <taxon>Micrococcales</taxon>
        <taxon>Brevibacteriaceae</taxon>
        <taxon>Brevibacterium</taxon>
    </lineage>
</organism>
<keyword evidence="2 5" id="KW-0238">DNA-binding</keyword>
<dbReference type="SUPFAM" id="SSF47413">
    <property type="entry name" value="lambda repressor-like DNA-binding domains"/>
    <property type="match status" value="1"/>
</dbReference>
<dbReference type="SMART" id="SM00354">
    <property type="entry name" value="HTH_LACI"/>
    <property type="match status" value="1"/>
</dbReference>
<dbReference type="InterPro" id="IPR028082">
    <property type="entry name" value="Peripla_BP_I"/>
</dbReference>
<sequence length="362" mass="38339">MEPSATEVGPEAGRRGTAAAIARKLGISQAAVSYVLNGRPGVSAATRRKVLELANEAGVRPSRAGARGLSRVIALIVPSVANPMFTSWAQEVISNADRAGFEVLLATTDDAPEKMVSVARMLVNRGIDGVITAAAHREDSRALGILREGRIPFTFLSRRSSFVTADFVGIDDFAAAQEITRHVLRHGHTRIATVVGPRFSSSSHLRERGFAEALSAHGLTVPRHRRVSTELSRDGGRRAGLHLLAHGGAPEAVLCGSDELAAGVMEVLDEADLVPGRDVAVTGFDGLEQSTSRLVGMSCVVQPARTMAQQATAQLLGRIEDRSRREAQALVLPHRLHIGRTCGCEPAAAAEERPAAVAEADL</sequence>
<dbReference type="PROSITE" id="PS50932">
    <property type="entry name" value="HTH_LACI_2"/>
    <property type="match status" value="1"/>
</dbReference>
<keyword evidence="6" id="KW-1185">Reference proteome</keyword>
<dbReference type="Gene3D" id="1.10.260.40">
    <property type="entry name" value="lambda repressor-like DNA-binding domains"/>
    <property type="match status" value="1"/>
</dbReference>
<reference evidence="5 6" key="1">
    <citation type="journal article" date="2019" name="Int. J. Syst. Evol. Microbiol.">
        <title>The Global Catalogue of Microorganisms (GCM) 10K type strain sequencing project: providing services to taxonomists for standard genome sequencing and annotation.</title>
        <authorList>
            <consortium name="The Broad Institute Genomics Platform"/>
            <consortium name="The Broad Institute Genome Sequencing Center for Infectious Disease"/>
            <person name="Wu L."/>
            <person name="Ma J."/>
        </authorList>
    </citation>
    <scope>NUCLEOTIDE SEQUENCE [LARGE SCALE GENOMIC DNA]</scope>
    <source>
        <strain evidence="5 6">JCM 15900</strain>
    </source>
</reference>
<dbReference type="InterPro" id="IPR010982">
    <property type="entry name" value="Lambda_DNA-bd_dom_sf"/>
</dbReference>
<dbReference type="InterPro" id="IPR000843">
    <property type="entry name" value="HTH_LacI"/>
</dbReference>
<dbReference type="Proteomes" id="UP001500984">
    <property type="component" value="Unassembled WGS sequence"/>
</dbReference>
<name>A0ABN2WE80_9MICO</name>
<keyword evidence="1" id="KW-0805">Transcription regulation</keyword>
<dbReference type="CDD" id="cd06267">
    <property type="entry name" value="PBP1_LacI_sugar_binding-like"/>
    <property type="match status" value="1"/>
</dbReference>
<dbReference type="PANTHER" id="PTHR30146">
    <property type="entry name" value="LACI-RELATED TRANSCRIPTIONAL REPRESSOR"/>
    <property type="match status" value="1"/>
</dbReference>
<dbReference type="SUPFAM" id="SSF53822">
    <property type="entry name" value="Periplasmic binding protein-like I"/>
    <property type="match status" value="1"/>
</dbReference>